<evidence type="ECO:0000259" key="1">
    <source>
        <dbReference type="Pfam" id="PF00534"/>
    </source>
</evidence>
<evidence type="ECO:0000313" key="2">
    <source>
        <dbReference type="EMBL" id="ABG82822.1"/>
    </source>
</evidence>
<dbReference type="InterPro" id="IPR050194">
    <property type="entry name" value="Glycosyltransferase_grp1"/>
</dbReference>
<dbReference type="PaxDb" id="195103-CPF_0478"/>
<dbReference type="GO" id="GO:0016757">
    <property type="term" value="F:glycosyltransferase activity"/>
    <property type="evidence" value="ECO:0007669"/>
    <property type="project" value="InterPro"/>
</dbReference>
<dbReference type="HOGENOM" id="CLU_009583_35_1_9"/>
<accession>A0A0H2YPT5</accession>
<keyword evidence="3" id="KW-1185">Reference proteome</keyword>
<dbReference type="Gene3D" id="3.40.50.2000">
    <property type="entry name" value="Glycogen Phosphorylase B"/>
    <property type="match status" value="2"/>
</dbReference>
<dbReference type="eggNOG" id="COG0297">
    <property type="taxonomic scope" value="Bacteria"/>
</dbReference>
<dbReference type="RefSeq" id="WP_011590215.1">
    <property type="nucleotide sequence ID" value="NC_008261.1"/>
</dbReference>
<feature type="domain" description="Glycosyl transferase family 1" evidence="1">
    <location>
        <begin position="267"/>
        <end position="418"/>
    </location>
</feature>
<dbReference type="EMBL" id="CP000246">
    <property type="protein sequence ID" value="ABG82822.1"/>
    <property type="molecule type" value="Genomic_DNA"/>
</dbReference>
<dbReference type="InterPro" id="IPR001296">
    <property type="entry name" value="Glyco_trans_1"/>
</dbReference>
<gene>
    <name evidence="2" type="ordered locus">CPF_0478</name>
</gene>
<dbReference type="PANTHER" id="PTHR45947">
    <property type="entry name" value="SULFOQUINOVOSYL TRANSFERASE SQD2"/>
    <property type="match status" value="1"/>
</dbReference>
<dbReference type="STRING" id="195103.CPF_0478"/>
<protein>
    <submittedName>
        <fullName evidence="2">Glycosyl transferase, group 1</fullName>
    </submittedName>
</protein>
<dbReference type="SUPFAM" id="SSF53756">
    <property type="entry name" value="UDP-Glycosyltransferase/glycogen phosphorylase"/>
    <property type="match status" value="1"/>
</dbReference>
<sequence length="442" mass="51788">MKILHYNLGLPPYRSGGLTKYSTDLMIEQSKNKEIYLLFPGRYTINNKFKIKKFKKFRNIKVFEILNPKPVPLMGGVENIDEFIKPIENCRKESLKFLNTINPDIIHIHTLMGLPIEFIRAAKELKIKIIFTTHDYYGLCPKVNFLKCNGCLNMCYECNKNSYSITKIKIMQSGVYRTFKESSIIKYIRKNVKKNDLKKESNKVLNGDSVLEKNSEYEKLRGYYIEILNLFDKLHFNSSITKDVYNKFCKTNGDIISITHSSIKDNRLIKDFKNKKLRILFLGSLDEYKGCLYLINVLKEINSSLWELNIYGNDYQIDFGNENIHLNGRYMQKELSSIMKNNDILIVPSLWKETFGFTLLEGLSNAIPIIATDTVGSKDLIKNNKTGIIIKKDLMKETIKNLIYNREILEEINKNIIKDKYVFEMKNHEKIIEEYYKNIIKE</sequence>
<dbReference type="KEGG" id="cpf:CPF_0478"/>
<dbReference type="PANTHER" id="PTHR45947:SF3">
    <property type="entry name" value="SULFOQUINOVOSYL TRANSFERASE SQD2"/>
    <property type="match status" value="1"/>
</dbReference>
<proteinExistence type="predicted"/>
<dbReference type="Pfam" id="PF00534">
    <property type="entry name" value="Glycos_transf_1"/>
    <property type="match status" value="1"/>
</dbReference>
<dbReference type="Proteomes" id="UP000001823">
    <property type="component" value="Chromosome"/>
</dbReference>
<dbReference type="AlphaFoldDB" id="A0A0H2YPT5"/>
<name>A0A0H2YPT5_CLOP1</name>
<reference evidence="2 3" key="1">
    <citation type="journal article" date="2006" name="Genome Res.">
        <title>Skewed genomic variability in strains of the toxigenic bacterial pathogen, Clostridium perfringens.</title>
        <authorList>
            <person name="Myers G.S."/>
            <person name="Rasko D.A."/>
            <person name="Cheung J.K."/>
            <person name="Ravel J."/>
            <person name="Seshadri R."/>
            <person name="Deboy R.T."/>
            <person name="Ren Q."/>
            <person name="Varga J."/>
            <person name="Awad M.M."/>
            <person name="Brinkac L.M."/>
            <person name="Daugherty S.C."/>
            <person name="Haft D.H."/>
            <person name="Dodson R.J."/>
            <person name="Madupu R."/>
            <person name="Nelson W.C."/>
            <person name="Rosovitz M.J."/>
            <person name="Sullivan S.A."/>
            <person name="Khouri H."/>
            <person name="Dimitrov G.I."/>
            <person name="Watkins K.L."/>
            <person name="Mulligan S."/>
            <person name="Benton J."/>
            <person name="Radune D."/>
            <person name="Fisher D.J."/>
            <person name="Atkins H.S."/>
            <person name="Hiscox T."/>
            <person name="Jost B.H."/>
            <person name="Billington S.J."/>
            <person name="Songer J.G."/>
            <person name="McClane B.A."/>
            <person name="Titball R.W."/>
            <person name="Rood J.I."/>
            <person name="Melville S.B."/>
            <person name="Paulsen I.T."/>
        </authorList>
    </citation>
    <scope>NUCLEOTIDE SEQUENCE [LARGE SCALE GENOMIC DNA]</scope>
    <source>
        <strain evidence="3">ATCC 13124 / DSM 756 / JCM 1290 / NCIMB 6125 / NCTC 8237 / S 107 / Type A</strain>
    </source>
</reference>
<keyword evidence="2" id="KW-0808">Transferase</keyword>
<evidence type="ECO:0000313" key="3">
    <source>
        <dbReference type="Proteomes" id="UP000001823"/>
    </source>
</evidence>
<organism evidence="2 3">
    <name type="scientific">Clostridium perfringens (strain ATCC 13124 / DSM 756 / JCM 1290 / NCIMB 6125 / NCTC 8237 / Type A)</name>
    <dbReference type="NCBI Taxonomy" id="195103"/>
    <lineage>
        <taxon>Bacteria</taxon>
        <taxon>Bacillati</taxon>
        <taxon>Bacillota</taxon>
        <taxon>Clostridia</taxon>
        <taxon>Eubacteriales</taxon>
        <taxon>Clostridiaceae</taxon>
        <taxon>Clostridium</taxon>
    </lineage>
</organism>